<keyword evidence="2" id="KW-1185">Reference proteome</keyword>
<dbReference type="Proteomes" id="UP000256869">
    <property type="component" value="Unassembled WGS sequence"/>
</dbReference>
<dbReference type="EMBL" id="QRDY01000001">
    <property type="protein sequence ID" value="RED66135.1"/>
    <property type="molecule type" value="Genomic_DNA"/>
</dbReference>
<dbReference type="AlphaFoldDB" id="A0A3D9IWQ2"/>
<reference evidence="1 2" key="1">
    <citation type="submission" date="2018-07" db="EMBL/GenBank/DDBJ databases">
        <title>Genomic Encyclopedia of Type Strains, Phase III (KMG-III): the genomes of soil and plant-associated and newly described type strains.</title>
        <authorList>
            <person name="Whitman W."/>
        </authorList>
    </citation>
    <scope>NUCLEOTIDE SEQUENCE [LARGE SCALE GENOMIC DNA]</scope>
    <source>
        <strain evidence="1 2">CECT 8236</strain>
    </source>
</reference>
<gene>
    <name evidence="1" type="ORF">DFP95_101633</name>
</gene>
<protein>
    <submittedName>
        <fullName evidence="1">Integron-associated effector binding protein</fullName>
    </submittedName>
</protein>
<proteinExistence type="predicted"/>
<dbReference type="OrthoDB" id="9812495at2"/>
<accession>A0A3D9IWQ2</accession>
<evidence type="ECO:0000313" key="1">
    <source>
        <dbReference type="EMBL" id="RED66135.1"/>
    </source>
</evidence>
<dbReference type="RefSeq" id="WP_115991081.1">
    <property type="nucleotide sequence ID" value="NZ_QRDY01000001.1"/>
</dbReference>
<comment type="caution">
    <text evidence="1">The sequence shown here is derived from an EMBL/GenBank/DDBJ whole genome shotgun (WGS) entry which is preliminary data.</text>
</comment>
<organism evidence="1 2">
    <name type="scientific">Cohnella lupini</name>
    <dbReference type="NCBI Taxonomy" id="1294267"/>
    <lineage>
        <taxon>Bacteria</taxon>
        <taxon>Bacillati</taxon>
        <taxon>Bacillota</taxon>
        <taxon>Bacilli</taxon>
        <taxon>Bacillales</taxon>
        <taxon>Paenibacillaceae</taxon>
        <taxon>Cohnella</taxon>
    </lineage>
</organism>
<name>A0A3D9IWQ2_9BACL</name>
<sequence length="152" mass="17922">MNCKLSDLNFVFVGFKFTGLFSDYPKLIPQGLSEIKDKEQQIINRLDKTIILYEPCKGEDHKIGYFYLGWIMTKEQLTLPDEANLIRINGKYATSSGTIDQMEEIYSRINNWIREKEYKPIWPETLYIEIYETPLGPEITLREEVQVYLPIE</sequence>
<evidence type="ECO:0000313" key="2">
    <source>
        <dbReference type="Proteomes" id="UP000256869"/>
    </source>
</evidence>